<dbReference type="EMBL" id="AP026866">
    <property type="protein sequence ID" value="BDS05694.1"/>
    <property type="molecule type" value="Genomic_DNA"/>
</dbReference>
<evidence type="ECO:0000259" key="3">
    <source>
        <dbReference type="PROSITE" id="PS50893"/>
    </source>
</evidence>
<dbReference type="GO" id="GO:0016887">
    <property type="term" value="F:ATP hydrolysis activity"/>
    <property type="evidence" value="ECO:0007669"/>
    <property type="project" value="InterPro"/>
</dbReference>
<dbReference type="GO" id="GO:0005524">
    <property type="term" value="F:ATP binding"/>
    <property type="evidence" value="ECO:0007669"/>
    <property type="project" value="UniProtKB-KW"/>
</dbReference>
<evidence type="ECO:0000256" key="1">
    <source>
        <dbReference type="ARBA" id="ARBA00022741"/>
    </source>
</evidence>
<dbReference type="KEGG" id="osu:NT6N_07340"/>
<dbReference type="PROSITE" id="PS00211">
    <property type="entry name" value="ABC_TRANSPORTER_1"/>
    <property type="match status" value="1"/>
</dbReference>
<dbReference type="GO" id="GO:0022857">
    <property type="term" value="F:transmembrane transporter activity"/>
    <property type="evidence" value="ECO:0007669"/>
    <property type="project" value="TreeGrafter"/>
</dbReference>
<keyword evidence="1" id="KW-0547">Nucleotide-binding</keyword>
<gene>
    <name evidence="4" type="primary">phnC1</name>
    <name evidence="4" type="ORF">NT6N_07340</name>
</gene>
<dbReference type="PANTHER" id="PTHR24220:SF659">
    <property type="entry name" value="TRANSPORTER, PUTATIVE-RELATED"/>
    <property type="match status" value="1"/>
</dbReference>
<dbReference type="SMART" id="SM00382">
    <property type="entry name" value="AAA"/>
    <property type="match status" value="1"/>
</dbReference>
<dbReference type="PROSITE" id="PS50893">
    <property type="entry name" value="ABC_TRANSPORTER_2"/>
    <property type="match status" value="1"/>
</dbReference>
<dbReference type="PANTHER" id="PTHR24220">
    <property type="entry name" value="IMPORT ATP-BINDING PROTEIN"/>
    <property type="match status" value="1"/>
</dbReference>
<sequence length="250" mass="27573">MSVHLTQLGHSYGEQRALSDISLDIQAGEQVALIGPSGCGKTTLLRLIGTQMIPTEGKVQVLEEDPSQLDTAALRDLRQRIATIPQHLGLVPNVRVIRNVLNGGLGKQGLISTLRQAIFPTRQERSRAYELLDRAGIGEKLYDRTDSLSGGQQQRVAVARALYQQPSIILADEPVSAVDPTRARDMIKLLIELSKQEELTLIVSIHNLELAREFFPRLIGLRAGELAFDSSVSELSDQQCKELYQLDDDA</sequence>
<protein>
    <submittedName>
        <fullName evidence="4">Phosphonates import ATP-binding protein PhnC 1</fullName>
    </submittedName>
</protein>
<dbReference type="InterPro" id="IPR003439">
    <property type="entry name" value="ABC_transporter-like_ATP-bd"/>
</dbReference>
<dbReference type="SUPFAM" id="SSF52540">
    <property type="entry name" value="P-loop containing nucleoside triphosphate hydrolases"/>
    <property type="match status" value="1"/>
</dbReference>
<feature type="domain" description="ABC transporter" evidence="3">
    <location>
        <begin position="3"/>
        <end position="248"/>
    </location>
</feature>
<name>A0AAT9FI76_9BACT</name>
<dbReference type="InterPro" id="IPR015854">
    <property type="entry name" value="ABC_transpr_LolD-like"/>
</dbReference>
<dbReference type="Gene3D" id="3.40.50.300">
    <property type="entry name" value="P-loop containing nucleotide triphosphate hydrolases"/>
    <property type="match status" value="1"/>
</dbReference>
<dbReference type="InterPro" id="IPR027417">
    <property type="entry name" value="P-loop_NTPase"/>
</dbReference>
<reference evidence="4" key="1">
    <citation type="submission" date="2024-07" db="EMBL/GenBank/DDBJ databases">
        <title>Complete genome sequence of Verrucomicrobiaceae bacterium NT6N.</title>
        <authorList>
            <person name="Huang C."/>
            <person name="Takami H."/>
            <person name="Hamasaki K."/>
        </authorList>
    </citation>
    <scope>NUCLEOTIDE SEQUENCE</scope>
    <source>
        <strain evidence="4">NT6N</strain>
    </source>
</reference>
<dbReference type="InterPro" id="IPR017871">
    <property type="entry name" value="ABC_transporter-like_CS"/>
</dbReference>
<proteinExistence type="predicted"/>
<organism evidence="4">
    <name type="scientific">Oceaniferula spumae</name>
    <dbReference type="NCBI Taxonomy" id="2979115"/>
    <lineage>
        <taxon>Bacteria</taxon>
        <taxon>Pseudomonadati</taxon>
        <taxon>Verrucomicrobiota</taxon>
        <taxon>Verrucomicrobiia</taxon>
        <taxon>Verrucomicrobiales</taxon>
        <taxon>Verrucomicrobiaceae</taxon>
        <taxon>Oceaniferula</taxon>
    </lineage>
</organism>
<dbReference type="Pfam" id="PF00005">
    <property type="entry name" value="ABC_tran"/>
    <property type="match status" value="1"/>
</dbReference>
<dbReference type="InterPro" id="IPR003593">
    <property type="entry name" value="AAA+_ATPase"/>
</dbReference>
<evidence type="ECO:0000256" key="2">
    <source>
        <dbReference type="ARBA" id="ARBA00022840"/>
    </source>
</evidence>
<evidence type="ECO:0000313" key="4">
    <source>
        <dbReference type="EMBL" id="BDS05694.1"/>
    </source>
</evidence>
<dbReference type="GO" id="GO:0005886">
    <property type="term" value="C:plasma membrane"/>
    <property type="evidence" value="ECO:0007669"/>
    <property type="project" value="TreeGrafter"/>
</dbReference>
<dbReference type="AlphaFoldDB" id="A0AAT9FI76"/>
<accession>A0AAT9FI76</accession>
<keyword evidence="2 4" id="KW-0067">ATP-binding</keyword>